<comment type="catalytic activity">
    <reaction evidence="4">
        <text>D-erythrose 4-phosphate + phosphoenolpyruvate + H2O = 7-phospho-2-dehydro-3-deoxy-D-arabino-heptonate + phosphate</text>
        <dbReference type="Rhea" id="RHEA:14717"/>
        <dbReference type="ChEBI" id="CHEBI:15377"/>
        <dbReference type="ChEBI" id="CHEBI:16897"/>
        <dbReference type="ChEBI" id="CHEBI:43474"/>
        <dbReference type="ChEBI" id="CHEBI:58394"/>
        <dbReference type="ChEBI" id="CHEBI:58702"/>
        <dbReference type="EC" id="2.5.1.54"/>
    </reaction>
</comment>
<dbReference type="EC" id="2.5.1.54" evidence="4"/>
<dbReference type="GO" id="GO:0009423">
    <property type="term" value="P:chorismate biosynthetic process"/>
    <property type="evidence" value="ECO:0007669"/>
    <property type="project" value="UniProtKB-UniPathway"/>
</dbReference>
<dbReference type="AlphaFoldDB" id="A0A7W7PUF2"/>
<comment type="cofactor">
    <cofactor evidence="3">
        <name>Mn(2+)</name>
        <dbReference type="ChEBI" id="CHEBI:29035"/>
    </cofactor>
    <cofactor evidence="3">
        <name>Co(2+)</name>
        <dbReference type="ChEBI" id="CHEBI:48828"/>
    </cofactor>
    <cofactor evidence="3">
        <name>Cd(2+)</name>
        <dbReference type="ChEBI" id="CHEBI:48775"/>
    </cofactor>
    <text evidence="3">Binds 1 divalent cation per subunit. The enzyme is active with manganese, cobalt or cadmium ions.</text>
</comment>
<evidence type="ECO:0000313" key="7">
    <source>
        <dbReference type="Proteomes" id="UP000579523"/>
    </source>
</evidence>
<dbReference type="UniPathway" id="UPA00053">
    <property type="reaction ID" value="UER00084"/>
</dbReference>
<feature type="binding site" evidence="3">
    <location>
        <position position="290"/>
    </location>
    <ligand>
        <name>phosphoenolpyruvate</name>
        <dbReference type="ChEBI" id="CHEBI:58702"/>
    </ligand>
</feature>
<dbReference type="GO" id="GO:0003849">
    <property type="term" value="F:3-deoxy-7-phosphoheptulonate synthase activity"/>
    <property type="evidence" value="ECO:0007669"/>
    <property type="project" value="UniProtKB-EC"/>
</dbReference>
<feature type="compositionally biased region" description="Low complexity" evidence="5">
    <location>
        <begin position="449"/>
        <end position="463"/>
    </location>
</feature>
<dbReference type="Proteomes" id="UP000579523">
    <property type="component" value="Unassembled WGS sequence"/>
</dbReference>
<dbReference type="GO" id="GO:0009073">
    <property type="term" value="P:aromatic amino acid family biosynthetic process"/>
    <property type="evidence" value="ECO:0007669"/>
    <property type="project" value="UniProtKB-KW"/>
</dbReference>
<evidence type="ECO:0000256" key="1">
    <source>
        <dbReference type="ARBA" id="ARBA00008911"/>
    </source>
</evidence>
<sequence length="477" mass="51574">MNPTHSHVVDGRRGLPAAQQPEWPDQNALRRITEELAAASPLVLVEECDRLRELLGAAARGEAFVLQGGDCAETFAGSTADAVQGTLRTLLQMALVLTHGASVPVVKVGRMAGQFAKPRSSRTETRGAVTLPSYFGDAVNGLEFTPEARRPDPARLRTAYETSAATLNLVRAFARGGSADLHRVQSWNRGFLTDTPAAARYERLAGEIDRTLAFMRACGVDPRQLHTTEFFTSHEGLLLDYEVALTRVDRESGRAYSAGAHLLWIGERTRDPAGAHVEFFSRIANPVAVKLGPSTTPDELMAYADRLDPDRTAGRLSFVVRMGRDRIRDLLPVLVEKAAGNGVRACWLTDPMHGNTFTVGGRKTRRFDDVLDEVRGFFEVHRALGSRPGGLHLELTGDDVTECLGGGRAMGVGDLRRDYASACDPRLNHSQSLDLAFLVAEMLQDAGETTGRDAGAATGRGAAQPASGGRDANLRRP</sequence>
<feature type="binding site" evidence="3">
    <location>
        <position position="424"/>
    </location>
    <ligand>
        <name>Mn(2+)</name>
        <dbReference type="ChEBI" id="CHEBI:29035"/>
    </ligand>
</feature>
<evidence type="ECO:0000256" key="5">
    <source>
        <dbReference type="SAM" id="MobiDB-lite"/>
    </source>
</evidence>
<dbReference type="PANTHER" id="PTHR21337">
    <property type="entry name" value="PHOSPHO-2-DEHYDRO-3-DEOXYHEPTONATE ALDOLASE 1, 2"/>
    <property type="match status" value="1"/>
</dbReference>
<dbReference type="RefSeq" id="WP_184826122.1">
    <property type="nucleotide sequence ID" value="NZ_BMTI01000014.1"/>
</dbReference>
<keyword evidence="4" id="KW-0028">Amino-acid biosynthesis</keyword>
<feature type="binding site" evidence="3">
    <location>
        <position position="353"/>
    </location>
    <ligand>
        <name>Mn(2+)</name>
        <dbReference type="ChEBI" id="CHEBI:29035"/>
    </ligand>
</feature>
<dbReference type="Pfam" id="PF01474">
    <property type="entry name" value="DAHP_synth_2"/>
    <property type="match status" value="1"/>
</dbReference>
<evidence type="ECO:0000256" key="2">
    <source>
        <dbReference type="ARBA" id="ARBA00022679"/>
    </source>
</evidence>
<feature type="binding site" evidence="3">
    <location>
        <position position="394"/>
    </location>
    <ligand>
        <name>Mn(2+)</name>
        <dbReference type="ChEBI" id="CHEBI:29035"/>
    </ligand>
</feature>
<dbReference type="InterPro" id="IPR002480">
    <property type="entry name" value="DAHP_synth_2"/>
</dbReference>
<dbReference type="NCBIfam" id="TIGR01358">
    <property type="entry name" value="DAHP_synth_II"/>
    <property type="match status" value="1"/>
</dbReference>
<keyword evidence="3" id="KW-0464">Manganese</keyword>
<feature type="binding site" evidence="3">
    <location>
        <position position="321"/>
    </location>
    <ligand>
        <name>phosphoenolpyruvate</name>
        <dbReference type="ChEBI" id="CHEBI:58702"/>
    </ligand>
</feature>
<keyword evidence="4" id="KW-0057">Aromatic amino acid biosynthesis</keyword>
<feature type="binding site" evidence="3">
    <location>
        <position position="71"/>
    </location>
    <ligand>
        <name>Mn(2+)</name>
        <dbReference type="ChEBI" id="CHEBI:29035"/>
    </ligand>
</feature>
<evidence type="ECO:0000256" key="4">
    <source>
        <dbReference type="RuleBase" id="RU363071"/>
    </source>
</evidence>
<reference evidence="6 7" key="1">
    <citation type="submission" date="2020-08" db="EMBL/GenBank/DDBJ databases">
        <title>Genomic Encyclopedia of Type Strains, Phase III (KMG-III): the genomes of soil and plant-associated and newly described type strains.</title>
        <authorList>
            <person name="Whitman W."/>
        </authorList>
    </citation>
    <scope>NUCLEOTIDE SEQUENCE [LARGE SCALE GENOMIC DNA]</scope>
    <source>
        <strain evidence="6 7">CECT 3273</strain>
    </source>
</reference>
<dbReference type="EMBL" id="JACHJI010000011">
    <property type="protein sequence ID" value="MBB4901521.1"/>
    <property type="molecule type" value="Genomic_DNA"/>
</dbReference>
<name>A0A7W7PUF2_9ACTN</name>
<keyword evidence="7" id="KW-1185">Reference proteome</keyword>
<dbReference type="Gene3D" id="3.20.20.70">
    <property type="entry name" value="Aldolase class I"/>
    <property type="match status" value="1"/>
</dbReference>
<comment type="caution">
    <text evidence="6">The sequence shown here is derived from an EMBL/GenBank/DDBJ whole genome shotgun (WGS) entry which is preliminary data.</text>
</comment>
<feature type="binding site" evidence="3">
    <location>
        <position position="110"/>
    </location>
    <ligand>
        <name>phosphoenolpyruvate</name>
        <dbReference type="ChEBI" id="CHEBI:58702"/>
    </ligand>
</feature>
<gene>
    <name evidence="6" type="ORF">FHS37_005609</name>
</gene>
<dbReference type="PANTHER" id="PTHR21337:SF0">
    <property type="entry name" value="PHOSPHO-2-DEHYDRO-3-DEOXYHEPTONATE ALDOLASE"/>
    <property type="match status" value="1"/>
</dbReference>
<dbReference type="GO" id="GO:0008652">
    <property type="term" value="P:amino acid biosynthetic process"/>
    <property type="evidence" value="ECO:0007669"/>
    <property type="project" value="UniProtKB-KW"/>
</dbReference>
<evidence type="ECO:0000256" key="3">
    <source>
        <dbReference type="PIRSR" id="PIRSR602480-1"/>
    </source>
</evidence>
<keyword evidence="3" id="KW-0170">Cobalt</keyword>
<comment type="pathway">
    <text evidence="4">Metabolic intermediate biosynthesis; chorismate biosynthesis; chorismate from D-erythrose 4-phosphate and phosphoenolpyruvate: step 1/7.</text>
</comment>
<feature type="region of interest" description="Disordered" evidence="5">
    <location>
        <begin position="449"/>
        <end position="477"/>
    </location>
</feature>
<dbReference type="SUPFAM" id="SSF51569">
    <property type="entry name" value="Aldolase"/>
    <property type="match status" value="1"/>
</dbReference>
<keyword evidence="3" id="KW-0104">Cadmium</keyword>
<organism evidence="6 7">
    <name type="scientific">Streptomyces griseomycini</name>
    <dbReference type="NCBI Taxonomy" id="66895"/>
    <lineage>
        <taxon>Bacteria</taxon>
        <taxon>Bacillati</taxon>
        <taxon>Actinomycetota</taxon>
        <taxon>Actinomycetes</taxon>
        <taxon>Kitasatosporales</taxon>
        <taxon>Streptomycetaceae</taxon>
        <taxon>Streptomyces</taxon>
    </lineage>
</organism>
<dbReference type="InterPro" id="IPR013785">
    <property type="entry name" value="Aldolase_TIM"/>
</dbReference>
<feature type="region of interest" description="Disordered" evidence="5">
    <location>
        <begin position="1"/>
        <end position="23"/>
    </location>
</feature>
<protein>
    <recommendedName>
        <fullName evidence="4">Phospho-2-dehydro-3-deoxyheptonate aldolase</fullName>
        <ecNumber evidence="4">2.5.1.54</ecNumber>
    </recommendedName>
</protein>
<accession>A0A7W7PUF2</accession>
<comment type="similarity">
    <text evidence="1 4">Belongs to the class-II DAHP synthase family.</text>
</comment>
<proteinExistence type="inferred from homology"/>
<evidence type="ECO:0000313" key="6">
    <source>
        <dbReference type="EMBL" id="MBB4901521.1"/>
    </source>
</evidence>
<feature type="binding site" evidence="3">
    <location>
        <begin position="267"/>
        <end position="268"/>
    </location>
    <ligand>
        <name>phosphoenolpyruvate</name>
        <dbReference type="ChEBI" id="CHEBI:58702"/>
    </ligand>
</feature>
<keyword evidence="2 4" id="KW-0808">Transferase</keyword>